<comment type="caution">
    <text evidence="21">The sequence shown here is derived from an EMBL/GenBank/DDBJ whole genome shotgun (WGS) entry which is preliminary data.</text>
</comment>
<evidence type="ECO:0000256" key="16">
    <source>
        <dbReference type="PIRSR" id="PIRSR606687-2"/>
    </source>
</evidence>
<dbReference type="PRINTS" id="PR00328">
    <property type="entry name" value="SAR1GTPBP"/>
</dbReference>
<feature type="binding site" evidence="17">
    <location>
        <position position="74"/>
    </location>
    <ligand>
        <name>GTP</name>
        <dbReference type="ChEBI" id="CHEBI:37565"/>
    </ligand>
</feature>
<name>A0AA40BQ99_9PEZI</name>
<dbReference type="GO" id="GO:0046872">
    <property type="term" value="F:metal ion binding"/>
    <property type="evidence" value="ECO:0007669"/>
    <property type="project" value="UniProtKB-KW"/>
</dbReference>
<evidence type="ECO:0000256" key="10">
    <source>
        <dbReference type="ARBA" id="ARBA00022892"/>
    </source>
</evidence>
<keyword evidence="7 20" id="KW-0813">Transport</keyword>
<proteinExistence type="inferred from homology"/>
<evidence type="ECO:0000256" key="11">
    <source>
        <dbReference type="ARBA" id="ARBA00022927"/>
    </source>
</evidence>
<evidence type="ECO:0000256" key="1">
    <source>
        <dbReference type="ARBA" id="ARBA00004255"/>
    </source>
</evidence>
<dbReference type="EMBL" id="JAUKUD010000007">
    <property type="protein sequence ID" value="KAK0738420.1"/>
    <property type="molecule type" value="Genomic_DNA"/>
</dbReference>
<evidence type="ECO:0000256" key="18">
    <source>
        <dbReference type="PIRSR" id="PIRSR606689-2"/>
    </source>
</evidence>
<evidence type="ECO:0000256" key="12">
    <source>
        <dbReference type="ARBA" id="ARBA00023034"/>
    </source>
</evidence>
<dbReference type="AlphaFoldDB" id="A0AA40BQ99"/>
<keyword evidence="8 16" id="KW-0547">Nucleotide-binding</keyword>
<evidence type="ECO:0000256" key="17">
    <source>
        <dbReference type="PIRSR" id="PIRSR606689-1"/>
    </source>
</evidence>
<evidence type="ECO:0000256" key="14">
    <source>
        <dbReference type="ARBA" id="ARBA00023329"/>
    </source>
</evidence>
<dbReference type="InterPro" id="IPR006687">
    <property type="entry name" value="Small_GTPase_SAR1"/>
</dbReference>
<keyword evidence="11 20" id="KW-0653">Protein transport</keyword>
<dbReference type="NCBIfam" id="TIGR00231">
    <property type="entry name" value="small_GTP"/>
    <property type="match status" value="1"/>
</dbReference>
<keyword evidence="18" id="KW-0460">Magnesium</keyword>
<dbReference type="SUPFAM" id="SSF52540">
    <property type="entry name" value="P-loop containing nucleoside triphosphate hydrolases"/>
    <property type="match status" value="1"/>
</dbReference>
<evidence type="ECO:0000256" key="8">
    <source>
        <dbReference type="ARBA" id="ARBA00022741"/>
    </source>
</evidence>
<evidence type="ECO:0000256" key="5">
    <source>
        <dbReference type="ARBA" id="ARBA00019961"/>
    </source>
</evidence>
<evidence type="ECO:0000256" key="3">
    <source>
        <dbReference type="ARBA" id="ARBA00004397"/>
    </source>
</evidence>
<gene>
    <name evidence="21" type="ORF">B0T18DRAFT_422000</name>
</gene>
<feature type="binding site" evidence="16">
    <location>
        <position position="130"/>
    </location>
    <ligand>
        <name>GTP</name>
        <dbReference type="ChEBI" id="CHEBI:37565"/>
    </ligand>
</feature>
<comment type="catalytic activity">
    <reaction evidence="15">
        <text>GTP + H2O = GDP + phosphate + H(+)</text>
        <dbReference type="Rhea" id="RHEA:19669"/>
        <dbReference type="ChEBI" id="CHEBI:15377"/>
        <dbReference type="ChEBI" id="CHEBI:15378"/>
        <dbReference type="ChEBI" id="CHEBI:37565"/>
        <dbReference type="ChEBI" id="CHEBI:43474"/>
        <dbReference type="ChEBI" id="CHEBI:58189"/>
    </reaction>
</comment>
<comment type="similarity">
    <text evidence="19">Belongs to the small GTPase superfamily. Arf family.</text>
</comment>
<feature type="binding site" evidence="16">
    <location>
        <position position="131"/>
    </location>
    <ligand>
        <name>GTP</name>
        <dbReference type="ChEBI" id="CHEBI:37565"/>
    </ligand>
</feature>
<keyword evidence="12 20" id="KW-0333">Golgi apparatus</keyword>
<feature type="binding site" evidence="16">
    <location>
        <position position="31"/>
    </location>
    <ligand>
        <name>GTP</name>
        <dbReference type="ChEBI" id="CHEBI:37565"/>
    </ligand>
</feature>
<dbReference type="GO" id="GO:0016192">
    <property type="term" value="P:vesicle-mediated transport"/>
    <property type="evidence" value="ECO:0007669"/>
    <property type="project" value="UniProtKB-KW"/>
</dbReference>
<dbReference type="GO" id="GO:0012507">
    <property type="term" value="C:ER to Golgi transport vesicle membrane"/>
    <property type="evidence" value="ECO:0007669"/>
    <property type="project" value="UniProtKB-SubCell"/>
</dbReference>
<keyword evidence="21" id="KW-0378">Hydrolase</keyword>
<dbReference type="Proteomes" id="UP001172155">
    <property type="component" value="Unassembled WGS sequence"/>
</dbReference>
<dbReference type="GO" id="GO:0005525">
    <property type="term" value="F:GTP binding"/>
    <property type="evidence" value="ECO:0007669"/>
    <property type="project" value="UniProtKB-KW"/>
</dbReference>
<sequence length="172" mass="18656">MPVVDWIVEVSQTHELIKKSKILIVGLKNAGKSKLIWRISEDKRLPGSLVSVSRRGSMTVRKGNIVFTTLEVGGPNPDHELRAELVRGASAVIFVVDATDAEGFDEATAELHALAAAPELLGVPFLVLGNKSDSRGAGTGHLGNLCSFRKWWGFQDGTKWLADRLVGSIWVV</sequence>
<feature type="binding site" evidence="17">
    <location>
        <begin position="130"/>
        <end position="133"/>
    </location>
    <ligand>
        <name>GTP</name>
        <dbReference type="ChEBI" id="CHEBI:37565"/>
    </ligand>
</feature>
<accession>A0AA40BQ99</accession>
<evidence type="ECO:0000256" key="7">
    <source>
        <dbReference type="ARBA" id="ARBA00022448"/>
    </source>
</evidence>
<organism evidence="21 22">
    <name type="scientific">Schizothecium vesticola</name>
    <dbReference type="NCBI Taxonomy" id="314040"/>
    <lineage>
        <taxon>Eukaryota</taxon>
        <taxon>Fungi</taxon>
        <taxon>Dikarya</taxon>
        <taxon>Ascomycota</taxon>
        <taxon>Pezizomycotina</taxon>
        <taxon>Sordariomycetes</taxon>
        <taxon>Sordariomycetidae</taxon>
        <taxon>Sordariales</taxon>
        <taxon>Schizotheciaceae</taxon>
        <taxon>Schizothecium</taxon>
    </lineage>
</organism>
<dbReference type="Gene3D" id="3.40.50.300">
    <property type="entry name" value="P-loop containing nucleotide triphosphate hydrolases"/>
    <property type="match status" value="1"/>
</dbReference>
<evidence type="ECO:0000256" key="2">
    <source>
        <dbReference type="ARBA" id="ARBA00004299"/>
    </source>
</evidence>
<dbReference type="InterPro" id="IPR005225">
    <property type="entry name" value="Small_GTP-bd"/>
</dbReference>
<evidence type="ECO:0000313" key="21">
    <source>
        <dbReference type="EMBL" id="KAK0738420.1"/>
    </source>
</evidence>
<keyword evidence="10 20" id="KW-0931">ER-Golgi transport</keyword>
<evidence type="ECO:0000256" key="13">
    <source>
        <dbReference type="ARBA" id="ARBA00023134"/>
    </source>
</evidence>
<dbReference type="GO" id="GO:0000139">
    <property type="term" value="C:Golgi membrane"/>
    <property type="evidence" value="ECO:0007669"/>
    <property type="project" value="UniProtKB-SubCell"/>
</dbReference>
<dbReference type="SMART" id="SM00178">
    <property type="entry name" value="SAR"/>
    <property type="match status" value="1"/>
</dbReference>
<evidence type="ECO:0000256" key="19">
    <source>
        <dbReference type="RuleBase" id="RU003925"/>
    </source>
</evidence>
<dbReference type="InterPro" id="IPR027417">
    <property type="entry name" value="P-loop_NTPase"/>
</dbReference>
<evidence type="ECO:0000256" key="9">
    <source>
        <dbReference type="ARBA" id="ARBA00022824"/>
    </source>
</evidence>
<feature type="binding site" evidence="17">
    <location>
        <begin position="26"/>
        <end position="33"/>
    </location>
    <ligand>
        <name>GTP</name>
        <dbReference type="ChEBI" id="CHEBI:37565"/>
    </ligand>
</feature>
<evidence type="ECO:0000256" key="4">
    <source>
        <dbReference type="ARBA" id="ARBA00007507"/>
    </source>
</evidence>
<feature type="binding site" evidence="16">
    <location>
        <position position="29"/>
    </location>
    <ligand>
        <name>GTP</name>
        <dbReference type="ChEBI" id="CHEBI:37565"/>
    </ligand>
</feature>
<feature type="binding site" evidence="16">
    <location>
        <position position="32"/>
    </location>
    <ligand>
        <name>GTP</name>
        <dbReference type="ChEBI" id="CHEBI:37565"/>
    </ligand>
</feature>
<dbReference type="GO" id="GO:0006886">
    <property type="term" value="P:intracellular protein transport"/>
    <property type="evidence" value="ECO:0007669"/>
    <property type="project" value="InterPro"/>
</dbReference>
<dbReference type="Pfam" id="PF00025">
    <property type="entry name" value="Arf"/>
    <property type="match status" value="1"/>
</dbReference>
<keyword evidence="9 20" id="KW-0256">Endoplasmic reticulum</keyword>
<reference evidence="21" key="1">
    <citation type="submission" date="2023-06" db="EMBL/GenBank/DDBJ databases">
        <title>Genome-scale phylogeny and comparative genomics of the fungal order Sordariales.</title>
        <authorList>
            <consortium name="Lawrence Berkeley National Laboratory"/>
            <person name="Hensen N."/>
            <person name="Bonometti L."/>
            <person name="Westerberg I."/>
            <person name="Brannstrom I.O."/>
            <person name="Guillou S."/>
            <person name="Cros-Aarteil S."/>
            <person name="Calhoun S."/>
            <person name="Haridas S."/>
            <person name="Kuo A."/>
            <person name="Mondo S."/>
            <person name="Pangilinan J."/>
            <person name="Riley R."/>
            <person name="LaButti K."/>
            <person name="Andreopoulos B."/>
            <person name="Lipzen A."/>
            <person name="Chen C."/>
            <person name="Yanf M."/>
            <person name="Daum C."/>
            <person name="Ng V."/>
            <person name="Clum A."/>
            <person name="Steindorff A."/>
            <person name="Ohm R."/>
            <person name="Martin F."/>
            <person name="Silar P."/>
            <person name="Natvig D."/>
            <person name="Lalanne C."/>
            <person name="Gautier V."/>
            <person name="Ament-velasquez S.L."/>
            <person name="Kruys A."/>
            <person name="Hutchinson M.I."/>
            <person name="Powell A.J."/>
            <person name="Barry K."/>
            <person name="Miller A.N."/>
            <person name="Grigoriev I.V."/>
            <person name="Debuchy R."/>
            <person name="Gladieux P."/>
            <person name="Thoren M.H."/>
            <person name="Johannesson H."/>
        </authorList>
    </citation>
    <scope>NUCLEOTIDE SEQUENCE</scope>
    <source>
        <strain evidence="21">SMH3187-1</strain>
    </source>
</reference>
<keyword evidence="22" id="KW-1185">Reference proteome</keyword>
<comment type="similarity">
    <text evidence="4 20">Belongs to the small GTPase superfamily. SAR1 family.</text>
</comment>
<dbReference type="InterPro" id="IPR006689">
    <property type="entry name" value="Small_GTPase_ARF/SAR"/>
</dbReference>
<dbReference type="SMART" id="SM00177">
    <property type="entry name" value="ARF"/>
    <property type="match status" value="1"/>
</dbReference>
<dbReference type="GO" id="GO:0005789">
    <property type="term" value="C:endoplasmic reticulum membrane"/>
    <property type="evidence" value="ECO:0007669"/>
    <property type="project" value="UniProtKB-SubCell"/>
</dbReference>
<keyword evidence="18" id="KW-0479">Metal-binding</keyword>
<evidence type="ECO:0000313" key="22">
    <source>
        <dbReference type="Proteomes" id="UP001172155"/>
    </source>
</evidence>
<feature type="binding site" evidence="16">
    <location>
        <position position="133"/>
    </location>
    <ligand>
        <name>GTP</name>
        <dbReference type="ChEBI" id="CHEBI:37565"/>
    </ligand>
</feature>
<evidence type="ECO:0000256" key="15">
    <source>
        <dbReference type="ARBA" id="ARBA00048548"/>
    </source>
</evidence>
<keyword evidence="14" id="KW-0968">Cytoplasmic vesicle</keyword>
<comment type="subcellular location">
    <subcellularLocation>
        <location evidence="2">Cytoplasmic vesicle</location>
        <location evidence="2">COPII-coated vesicle membrane</location>
        <topology evidence="2">Peripheral membrane protein</topology>
        <orientation evidence="2">Cytoplasmic side</orientation>
    </subcellularLocation>
    <subcellularLocation>
        <location evidence="3">Endoplasmic reticulum membrane</location>
        <topology evidence="3">Peripheral membrane protein</topology>
        <orientation evidence="3">Cytoplasmic side</orientation>
    </subcellularLocation>
    <subcellularLocation>
        <location evidence="1">Golgi apparatus membrane</location>
        <topology evidence="1">Peripheral membrane protein</topology>
        <orientation evidence="1">Cytoplasmic side</orientation>
    </subcellularLocation>
</comment>
<evidence type="ECO:0000256" key="20">
    <source>
        <dbReference type="RuleBase" id="RU003926"/>
    </source>
</evidence>
<dbReference type="PANTHER" id="PTHR45684">
    <property type="entry name" value="RE74312P"/>
    <property type="match status" value="1"/>
</dbReference>
<feature type="binding site" evidence="18">
    <location>
        <position position="33"/>
    </location>
    <ligand>
        <name>Mg(2+)</name>
        <dbReference type="ChEBI" id="CHEBI:18420"/>
    </ligand>
</feature>
<dbReference type="GO" id="GO:0003924">
    <property type="term" value="F:GTPase activity"/>
    <property type="evidence" value="ECO:0007669"/>
    <property type="project" value="InterPro"/>
</dbReference>
<evidence type="ECO:0000256" key="6">
    <source>
        <dbReference type="ARBA" id="ARBA00021124"/>
    </source>
</evidence>
<protein>
    <recommendedName>
        <fullName evidence="6">Small COPII coat GTPase SAR1</fullName>
    </recommendedName>
    <alternativeName>
        <fullName evidence="5">Small COPII coat GTPase sar1</fullName>
    </alternativeName>
</protein>
<keyword evidence="13 17" id="KW-0342">GTP-binding</keyword>